<name>A0A498MEZ6_LABRO</name>
<reference evidence="1 2" key="1">
    <citation type="submission" date="2018-03" db="EMBL/GenBank/DDBJ databases">
        <title>Draft genome sequence of Rohu Carp (Labeo rohita).</title>
        <authorList>
            <person name="Das P."/>
            <person name="Kushwaha B."/>
            <person name="Joshi C.G."/>
            <person name="Kumar D."/>
            <person name="Nagpure N.S."/>
            <person name="Sahoo L."/>
            <person name="Das S.P."/>
            <person name="Bit A."/>
            <person name="Patnaik S."/>
            <person name="Meher P.K."/>
            <person name="Jayasankar P."/>
            <person name="Koringa P.G."/>
            <person name="Patel N.V."/>
            <person name="Hinsu A.T."/>
            <person name="Kumar R."/>
            <person name="Pandey M."/>
            <person name="Agarwal S."/>
            <person name="Srivastava S."/>
            <person name="Singh M."/>
            <person name="Iquebal M.A."/>
            <person name="Jaiswal S."/>
            <person name="Angadi U.B."/>
            <person name="Kumar N."/>
            <person name="Raza M."/>
            <person name="Shah T.M."/>
            <person name="Rai A."/>
            <person name="Jena J.K."/>
        </authorList>
    </citation>
    <scope>NUCLEOTIDE SEQUENCE [LARGE SCALE GENOMIC DNA]</scope>
    <source>
        <strain evidence="1">DASCIFA01</strain>
        <tissue evidence="1">Testis</tissue>
    </source>
</reference>
<evidence type="ECO:0000313" key="2">
    <source>
        <dbReference type="Proteomes" id="UP000290572"/>
    </source>
</evidence>
<sequence>MKRRSTADHTHDSDVLHSRATLCRQEPQSIINRLSEITTHKAMLCNAAFLRLQKTNERLSSRAWPETDSFLQSAADLQLNYDEVKRVSLSSHAYKSSYSPPRQGGSPVFSGVDSDLLSVNASEAGCCVRSDHLLLFSHVTLKATETRSSAAVLAELVFTGPDLSTRALSRSSCLRELNLFLGPTHLDPRHVRPTAGLRRHVWRSRRVTRETAPKIRLPLLFDLNETTRSE</sequence>
<gene>
    <name evidence="1" type="ORF">ROHU_026518</name>
</gene>
<organism evidence="1 2">
    <name type="scientific">Labeo rohita</name>
    <name type="common">Indian major carp</name>
    <name type="synonym">Cyprinus rohita</name>
    <dbReference type="NCBI Taxonomy" id="84645"/>
    <lineage>
        <taxon>Eukaryota</taxon>
        <taxon>Metazoa</taxon>
        <taxon>Chordata</taxon>
        <taxon>Craniata</taxon>
        <taxon>Vertebrata</taxon>
        <taxon>Euteleostomi</taxon>
        <taxon>Actinopterygii</taxon>
        <taxon>Neopterygii</taxon>
        <taxon>Teleostei</taxon>
        <taxon>Ostariophysi</taxon>
        <taxon>Cypriniformes</taxon>
        <taxon>Cyprinidae</taxon>
        <taxon>Labeoninae</taxon>
        <taxon>Labeonini</taxon>
        <taxon>Labeo</taxon>
    </lineage>
</organism>
<accession>A0A498MEZ6</accession>
<keyword evidence="2" id="KW-1185">Reference proteome</keyword>
<evidence type="ECO:0000313" key="1">
    <source>
        <dbReference type="EMBL" id="RXN17914.1"/>
    </source>
</evidence>
<proteinExistence type="predicted"/>
<protein>
    <submittedName>
        <fullName evidence="1">Uncharacterized protein</fullName>
    </submittedName>
</protein>
<comment type="caution">
    <text evidence="1">The sequence shown here is derived from an EMBL/GenBank/DDBJ whole genome shotgun (WGS) entry which is preliminary data.</text>
</comment>
<dbReference type="EMBL" id="QBIY01012734">
    <property type="protein sequence ID" value="RXN17914.1"/>
    <property type="molecule type" value="Genomic_DNA"/>
</dbReference>
<dbReference type="Proteomes" id="UP000290572">
    <property type="component" value="Unassembled WGS sequence"/>
</dbReference>
<dbReference type="AlphaFoldDB" id="A0A498MEZ6"/>